<dbReference type="EMBL" id="CADCWP010000194">
    <property type="protein sequence ID" value="CAA9576683.1"/>
    <property type="molecule type" value="Genomic_DNA"/>
</dbReference>
<feature type="compositionally biased region" description="Basic and acidic residues" evidence="1">
    <location>
        <begin position="1"/>
        <end position="16"/>
    </location>
</feature>
<sequence length="37" mass="4276">MPKREASPQKQQDKRLQTGCKARLNRAPYYAARLSLT</sequence>
<accession>A0A6J4VL17</accession>
<evidence type="ECO:0000256" key="1">
    <source>
        <dbReference type="SAM" id="MobiDB-lite"/>
    </source>
</evidence>
<gene>
    <name evidence="2" type="ORF">AVDCRST_MAG86-2342</name>
</gene>
<dbReference type="AlphaFoldDB" id="A0A6J4VL17"/>
<organism evidence="2">
    <name type="scientific">uncultured Truepera sp</name>
    <dbReference type="NCBI Taxonomy" id="543023"/>
    <lineage>
        <taxon>Bacteria</taxon>
        <taxon>Thermotogati</taxon>
        <taxon>Deinococcota</taxon>
        <taxon>Deinococci</taxon>
        <taxon>Trueperales</taxon>
        <taxon>Trueperaceae</taxon>
        <taxon>Truepera</taxon>
        <taxon>environmental samples</taxon>
    </lineage>
</organism>
<protein>
    <submittedName>
        <fullName evidence="2">Uncharacterized protein</fullName>
    </submittedName>
</protein>
<reference evidence="2" key="1">
    <citation type="submission" date="2020-02" db="EMBL/GenBank/DDBJ databases">
        <authorList>
            <person name="Meier V. D."/>
        </authorList>
    </citation>
    <scope>NUCLEOTIDE SEQUENCE</scope>
    <source>
        <strain evidence="2">AVDCRST_MAG86</strain>
    </source>
</reference>
<proteinExistence type="predicted"/>
<evidence type="ECO:0000313" key="2">
    <source>
        <dbReference type="EMBL" id="CAA9576683.1"/>
    </source>
</evidence>
<feature type="region of interest" description="Disordered" evidence="1">
    <location>
        <begin position="1"/>
        <end position="22"/>
    </location>
</feature>
<name>A0A6J4VL17_9DEIN</name>